<dbReference type="InterPro" id="IPR000058">
    <property type="entry name" value="Znf_AN1"/>
</dbReference>
<dbReference type="PROSITE" id="PS51039">
    <property type="entry name" value="ZF_AN1"/>
    <property type="match status" value="1"/>
</dbReference>
<dbReference type="SMART" id="SM00154">
    <property type="entry name" value="ZnF_AN1"/>
    <property type="match status" value="1"/>
</dbReference>
<name>A0A3P7UXE7_RODNA</name>
<keyword evidence="3" id="KW-0862">Zinc</keyword>
<evidence type="ECO:0000313" key="6">
    <source>
        <dbReference type="EMBL" id="VDN97751.1"/>
    </source>
</evidence>
<proteinExistence type="predicted"/>
<dbReference type="GO" id="GO:0008270">
    <property type="term" value="F:zinc ion binding"/>
    <property type="evidence" value="ECO:0007669"/>
    <property type="project" value="UniProtKB-KW"/>
</dbReference>
<dbReference type="OrthoDB" id="756206at2759"/>
<keyword evidence="2 4" id="KW-0863">Zinc-finger</keyword>
<accession>A0A3P7UXE7</accession>
<protein>
    <recommendedName>
        <fullName evidence="5">AN1-type domain-containing protein</fullName>
    </recommendedName>
</protein>
<evidence type="ECO:0000256" key="4">
    <source>
        <dbReference type="PROSITE-ProRule" id="PRU00449"/>
    </source>
</evidence>
<evidence type="ECO:0000256" key="2">
    <source>
        <dbReference type="ARBA" id="ARBA00022771"/>
    </source>
</evidence>
<evidence type="ECO:0000256" key="1">
    <source>
        <dbReference type="ARBA" id="ARBA00022723"/>
    </source>
</evidence>
<keyword evidence="1" id="KW-0479">Metal-binding</keyword>
<dbReference type="Pfam" id="PF01428">
    <property type="entry name" value="zf-AN1"/>
    <property type="match status" value="1"/>
</dbReference>
<sequence>MWLSLPQCLLLDSTTGSQNKEISSTSIIITHHKRLVSKSRGKTCAFCSKKLTLIGEMKCACGGTFCAKHQFSKDHNCVYDYRSNESKKIEKSNPKVAGEKITKF</sequence>
<keyword evidence="7" id="KW-1185">Reference proteome</keyword>
<dbReference type="PANTHER" id="PTHR10634">
    <property type="entry name" value="AN1-TYPE ZINC FINGER PROTEIN"/>
    <property type="match status" value="1"/>
</dbReference>
<dbReference type="Proteomes" id="UP000278807">
    <property type="component" value="Unassembled WGS sequence"/>
</dbReference>
<dbReference type="InterPro" id="IPR050652">
    <property type="entry name" value="AN1_A20_ZnFinger"/>
</dbReference>
<dbReference type="AlphaFoldDB" id="A0A3P7UXE7"/>
<dbReference type="InterPro" id="IPR035896">
    <property type="entry name" value="AN1-like_Znf"/>
</dbReference>
<dbReference type="EMBL" id="UZAE01000817">
    <property type="protein sequence ID" value="VDN97751.1"/>
    <property type="molecule type" value="Genomic_DNA"/>
</dbReference>
<feature type="domain" description="AN1-type" evidence="5">
    <location>
        <begin position="38"/>
        <end position="85"/>
    </location>
</feature>
<reference evidence="6 7" key="1">
    <citation type="submission" date="2018-11" db="EMBL/GenBank/DDBJ databases">
        <authorList>
            <consortium name="Pathogen Informatics"/>
        </authorList>
    </citation>
    <scope>NUCLEOTIDE SEQUENCE [LARGE SCALE GENOMIC DNA]</scope>
</reference>
<organism evidence="6 7">
    <name type="scientific">Rodentolepis nana</name>
    <name type="common">Dwarf tapeworm</name>
    <name type="synonym">Hymenolepis nana</name>
    <dbReference type="NCBI Taxonomy" id="102285"/>
    <lineage>
        <taxon>Eukaryota</taxon>
        <taxon>Metazoa</taxon>
        <taxon>Spiralia</taxon>
        <taxon>Lophotrochozoa</taxon>
        <taxon>Platyhelminthes</taxon>
        <taxon>Cestoda</taxon>
        <taxon>Eucestoda</taxon>
        <taxon>Cyclophyllidea</taxon>
        <taxon>Hymenolepididae</taxon>
        <taxon>Rodentolepis</taxon>
    </lineage>
</organism>
<dbReference type="Gene3D" id="4.10.1110.10">
    <property type="entry name" value="AN1-like Zinc finger"/>
    <property type="match status" value="1"/>
</dbReference>
<dbReference type="SUPFAM" id="SSF118310">
    <property type="entry name" value="AN1-like Zinc finger"/>
    <property type="match status" value="1"/>
</dbReference>
<gene>
    <name evidence="6" type="ORF">HNAJ_LOCUS1892</name>
</gene>
<evidence type="ECO:0000259" key="5">
    <source>
        <dbReference type="PROSITE" id="PS51039"/>
    </source>
</evidence>
<evidence type="ECO:0000256" key="3">
    <source>
        <dbReference type="ARBA" id="ARBA00022833"/>
    </source>
</evidence>
<evidence type="ECO:0000313" key="7">
    <source>
        <dbReference type="Proteomes" id="UP000278807"/>
    </source>
</evidence>